<sequence length="308" mass="31996">MRAVLQRAWGDPLEVAEVPTPRPAPGDVLVRVFAAGVNPVDHYTAIGQAYNMVLSLPHTHGWDVAGVVEQVGYGVTRFAPGDRVYGMPWFPRAAGAFADYLTAPARHLAPMPEGLGFPEAAALPLAGLTAWQILTEVAGVAAGQRVLVSGAAGGVGHLAVQIAKARGAHVIGTASPPKHEFVRALGADEVADHRTGPPARDVDVVVQMFGGEHGLAALRALRPGGLLVSGQSAWTPGLHERAAELGVRAVGYLVDPDAAGLAALTDLVHKGQLSPHVSETFPLTEAQRALNLLAEGRTTGKVVLTVTD</sequence>
<evidence type="ECO:0000256" key="4">
    <source>
        <dbReference type="ARBA" id="ARBA00022857"/>
    </source>
</evidence>
<dbReference type="GeneID" id="301846082"/>
<comment type="caution">
    <text evidence="7">The sequence shown here is derived from an EMBL/GenBank/DDBJ whole genome shotgun (WGS) entry which is preliminary data.</text>
</comment>
<dbReference type="InterPro" id="IPR011032">
    <property type="entry name" value="GroES-like_sf"/>
</dbReference>
<dbReference type="Pfam" id="PF08240">
    <property type="entry name" value="ADH_N"/>
    <property type="match status" value="1"/>
</dbReference>
<evidence type="ECO:0000313" key="8">
    <source>
        <dbReference type="Proteomes" id="UP000274843"/>
    </source>
</evidence>
<comment type="subcellular location">
    <subcellularLocation>
        <location evidence="1">Cytoplasm</location>
    </subcellularLocation>
</comment>
<organism evidence="7 8">
    <name type="scientific">Amycolatopsis thermoflava</name>
    <dbReference type="NCBI Taxonomy" id="84480"/>
    <lineage>
        <taxon>Bacteria</taxon>
        <taxon>Bacillati</taxon>
        <taxon>Actinomycetota</taxon>
        <taxon>Actinomycetes</taxon>
        <taxon>Pseudonocardiales</taxon>
        <taxon>Pseudonocardiaceae</taxon>
        <taxon>Amycolatopsis</taxon>
        <taxon>Amycolatopsis methanolica group</taxon>
    </lineage>
</organism>
<evidence type="ECO:0000256" key="3">
    <source>
        <dbReference type="ARBA" id="ARBA00022490"/>
    </source>
</evidence>
<keyword evidence="5" id="KW-0694">RNA-binding</keyword>
<dbReference type="InterPro" id="IPR051603">
    <property type="entry name" value="Zinc-ADH_QOR/CCCR"/>
</dbReference>
<keyword evidence="3" id="KW-0963">Cytoplasm</keyword>
<dbReference type="GO" id="GO:0016491">
    <property type="term" value="F:oxidoreductase activity"/>
    <property type="evidence" value="ECO:0007669"/>
    <property type="project" value="InterPro"/>
</dbReference>
<dbReference type="SUPFAM" id="SSF50129">
    <property type="entry name" value="GroES-like"/>
    <property type="match status" value="1"/>
</dbReference>
<name>A0A3N2H0L1_9PSEU</name>
<keyword evidence="4" id="KW-0521">NADP</keyword>
<dbReference type="PANTHER" id="PTHR44154">
    <property type="entry name" value="QUINONE OXIDOREDUCTASE"/>
    <property type="match status" value="1"/>
</dbReference>
<keyword evidence="8" id="KW-1185">Reference proteome</keyword>
<dbReference type="InterPro" id="IPR002364">
    <property type="entry name" value="Quin_OxRdtase/zeta-crystal_CS"/>
</dbReference>
<dbReference type="Gene3D" id="3.40.50.720">
    <property type="entry name" value="NAD(P)-binding Rossmann-like Domain"/>
    <property type="match status" value="1"/>
</dbReference>
<dbReference type="Gene3D" id="3.90.180.10">
    <property type="entry name" value="Medium-chain alcohol dehydrogenases, catalytic domain"/>
    <property type="match status" value="1"/>
</dbReference>
<evidence type="ECO:0000256" key="5">
    <source>
        <dbReference type="ARBA" id="ARBA00022884"/>
    </source>
</evidence>
<dbReference type="GO" id="GO:0003723">
    <property type="term" value="F:RNA binding"/>
    <property type="evidence" value="ECO:0007669"/>
    <property type="project" value="UniProtKB-KW"/>
</dbReference>
<protein>
    <submittedName>
        <fullName evidence="7">NADPH:quinone reductase-like Zn-dependent oxidoreductase</fullName>
    </submittedName>
</protein>
<dbReference type="Proteomes" id="UP000274843">
    <property type="component" value="Unassembled WGS sequence"/>
</dbReference>
<dbReference type="InterPro" id="IPR020843">
    <property type="entry name" value="ER"/>
</dbReference>
<dbReference type="RefSeq" id="WP_123685049.1">
    <property type="nucleotide sequence ID" value="NZ_RKHY01000001.1"/>
</dbReference>
<evidence type="ECO:0000313" key="7">
    <source>
        <dbReference type="EMBL" id="ROS42377.1"/>
    </source>
</evidence>
<dbReference type="InterPro" id="IPR013154">
    <property type="entry name" value="ADH-like_N"/>
</dbReference>
<dbReference type="SUPFAM" id="SSF51735">
    <property type="entry name" value="NAD(P)-binding Rossmann-fold domains"/>
    <property type="match status" value="1"/>
</dbReference>
<dbReference type="SMART" id="SM00829">
    <property type="entry name" value="PKS_ER"/>
    <property type="match status" value="1"/>
</dbReference>
<evidence type="ECO:0000259" key="6">
    <source>
        <dbReference type="SMART" id="SM00829"/>
    </source>
</evidence>
<accession>A0A3N2H0L1</accession>
<dbReference type="EMBL" id="RKHY01000001">
    <property type="protein sequence ID" value="ROS42377.1"/>
    <property type="molecule type" value="Genomic_DNA"/>
</dbReference>
<dbReference type="Pfam" id="PF13602">
    <property type="entry name" value="ADH_zinc_N_2"/>
    <property type="match status" value="1"/>
</dbReference>
<proteinExistence type="predicted"/>
<dbReference type="CDD" id="cd05289">
    <property type="entry name" value="MDR_like_2"/>
    <property type="match status" value="1"/>
</dbReference>
<dbReference type="InterPro" id="IPR036291">
    <property type="entry name" value="NAD(P)-bd_dom_sf"/>
</dbReference>
<comment type="subunit">
    <text evidence="2">Homotetramer.</text>
</comment>
<dbReference type="PANTHER" id="PTHR44154:SF1">
    <property type="entry name" value="QUINONE OXIDOREDUCTASE"/>
    <property type="match status" value="1"/>
</dbReference>
<dbReference type="GO" id="GO:0008270">
    <property type="term" value="F:zinc ion binding"/>
    <property type="evidence" value="ECO:0007669"/>
    <property type="project" value="InterPro"/>
</dbReference>
<gene>
    <name evidence="7" type="ORF">EDD35_4764</name>
</gene>
<dbReference type="AlphaFoldDB" id="A0A3N2H0L1"/>
<evidence type="ECO:0000256" key="2">
    <source>
        <dbReference type="ARBA" id="ARBA00011881"/>
    </source>
</evidence>
<feature type="domain" description="Enoyl reductase (ER)" evidence="6">
    <location>
        <begin position="10"/>
        <end position="304"/>
    </location>
</feature>
<evidence type="ECO:0000256" key="1">
    <source>
        <dbReference type="ARBA" id="ARBA00004496"/>
    </source>
</evidence>
<dbReference type="PROSITE" id="PS01162">
    <property type="entry name" value="QOR_ZETA_CRYSTAL"/>
    <property type="match status" value="1"/>
</dbReference>
<reference evidence="7 8" key="1">
    <citation type="submission" date="2018-11" db="EMBL/GenBank/DDBJ databases">
        <title>Sequencing the genomes of 1000 actinobacteria strains.</title>
        <authorList>
            <person name="Klenk H.-P."/>
        </authorList>
    </citation>
    <scope>NUCLEOTIDE SEQUENCE [LARGE SCALE GENOMIC DNA]</scope>
    <source>
        <strain evidence="7 8">DSM 44348</strain>
    </source>
</reference>
<dbReference type="GO" id="GO:0005737">
    <property type="term" value="C:cytoplasm"/>
    <property type="evidence" value="ECO:0007669"/>
    <property type="project" value="UniProtKB-SubCell"/>
</dbReference>